<dbReference type="EMBL" id="KQ981953">
    <property type="protein sequence ID" value="KYN32466.1"/>
    <property type="molecule type" value="Genomic_DNA"/>
</dbReference>
<proteinExistence type="predicted"/>
<dbReference type="Proteomes" id="UP000078541">
    <property type="component" value="Unassembled WGS sequence"/>
</dbReference>
<reference evidence="1 2" key="1">
    <citation type="submission" date="2016-03" db="EMBL/GenBank/DDBJ databases">
        <title>Trachymyrmex septentrionalis WGS genome.</title>
        <authorList>
            <person name="Nygaard S."/>
            <person name="Hu H."/>
            <person name="Boomsma J."/>
            <person name="Zhang G."/>
        </authorList>
    </citation>
    <scope>NUCLEOTIDE SEQUENCE [LARGE SCALE GENOMIC DNA]</scope>
    <source>
        <strain evidence="1">Tsep2-gDNA-1</strain>
        <tissue evidence="1">Whole body</tissue>
    </source>
</reference>
<evidence type="ECO:0000313" key="2">
    <source>
        <dbReference type="Proteomes" id="UP000078541"/>
    </source>
</evidence>
<dbReference type="AlphaFoldDB" id="A0A195EWD9"/>
<protein>
    <submittedName>
        <fullName evidence="1">Uncharacterized protein</fullName>
    </submittedName>
</protein>
<keyword evidence="2" id="KW-1185">Reference proteome</keyword>
<evidence type="ECO:0000313" key="1">
    <source>
        <dbReference type="EMBL" id="KYN32466.1"/>
    </source>
</evidence>
<name>A0A195EWD9_9HYME</name>
<gene>
    <name evidence="1" type="ORF">ALC56_13323</name>
</gene>
<accession>A0A195EWD9</accession>
<organism evidence="1 2">
    <name type="scientific">Trachymyrmex septentrionalis</name>
    <dbReference type="NCBI Taxonomy" id="34720"/>
    <lineage>
        <taxon>Eukaryota</taxon>
        <taxon>Metazoa</taxon>
        <taxon>Ecdysozoa</taxon>
        <taxon>Arthropoda</taxon>
        <taxon>Hexapoda</taxon>
        <taxon>Insecta</taxon>
        <taxon>Pterygota</taxon>
        <taxon>Neoptera</taxon>
        <taxon>Endopterygota</taxon>
        <taxon>Hymenoptera</taxon>
        <taxon>Apocrita</taxon>
        <taxon>Aculeata</taxon>
        <taxon>Formicoidea</taxon>
        <taxon>Formicidae</taxon>
        <taxon>Myrmicinae</taxon>
        <taxon>Trachymyrmex</taxon>
    </lineage>
</organism>
<sequence>MPCTRTRASAQVGIMSRFFVPGDPRVTRVPCVRWARSKRALTSPADHVVRSPYRPPAPTAALIGPAEPRDARNVSSDYRLLAVSLVSGLHLSTYV</sequence>